<dbReference type="GO" id="GO:0000922">
    <property type="term" value="C:spindle pole"/>
    <property type="evidence" value="ECO:0007669"/>
    <property type="project" value="InterPro"/>
</dbReference>
<evidence type="ECO:0000256" key="5">
    <source>
        <dbReference type="ARBA" id="ARBA00023212"/>
    </source>
</evidence>
<name>A0A136ILK6_9PEZI</name>
<dbReference type="GO" id="GO:0007020">
    <property type="term" value="P:microtubule nucleation"/>
    <property type="evidence" value="ECO:0007669"/>
    <property type="project" value="InterPro"/>
</dbReference>
<feature type="domain" description="Gamma tubulin complex component protein N-terminal" evidence="9">
    <location>
        <begin position="49"/>
        <end position="367"/>
    </location>
</feature>
<evidence type="ECO:0000259" key="8">
    <source>
        <dbReference type="Pfam" id="PF04130"/>
    </source>
</evidence>
<evidence type="ECO:0000256" key="2">
    <source>
        <dbReference type="ARBA" id="ARBA00010337"/>
    </source>
</evidence>
<accession>A0A136ILK6</accession>
<dbReference type="InterPro" id="IPR040457">
    <property type="entry name" value="GCP_C"/>
</dbReference>
<dbReference type="GO" id="GO:0005874">
    <property type="term" value="C:microtubule"/>
    <property type="evidence" value="ECO:0007669"/>
    <property type="project" value="UniProtKB-KW"/>
</dbReference>
<evidence type="ECO:0000313" key="10">
    <source>
        <dbReference type="EMBL" id="KXJ85842.1"/>
    </source>
</evidence>
<dbReference type="InParanoid" id="A0A136ILK6"/>
<dbReference type="EMBL" id="KQ964274">
    <property type="protein sequence ID" value="KXJ85842.1"/>
    <property type="molecule type" value="Genomic_DNA"/>
</dbReference>
<dbReference type="GO" id="GO:0043015">
    <property type="term" value="F:gamma-tubulin binding"/>
    <property type="evidence" value="ECO:0007669"/>
    <property type="project" value="InterPro"/>
</dbReference>
<dbReference type="InterPro" id="IPR042241">
    <property type="entry name" value="GCP_C_sf"/>
</dbReference>
<dbReference type="Pfam" id="PF04130">
    <property type="entry name" value="GCP_C_terminal"/>
    <property type="match status" value="1"/>
</dbReference>
<evidence type="ECO:0000256" key="7">
    <source>
        <dbReference type="SAM" id="MobiDB-lite"/>
    </source>
</evidence>
<dbReference type="Pfam" id="PF17681">
    <property type="entry name" value="GCP_N_terminal"/>
    <property type="match status" value="1"/>
</dbReference>
<dbReference type="GO" id="GO:0051011">
    <property type="term" value="F:microtubule minus-end binding"/>
    <property type="evidence" value="ECO:0007669"/>
    <property type="project" value="TreeGrafter"/>
</dbReference>
<dbReference type="GO" id="GO:0051321">
    <property type="term" value="P:meiotic cell cycle"/>
    <property type="evidence" value="ECO:0007669"/>
    <property type="project" value="TreeGrafter"/>
</dbReference>
<keyword evidence="5 6" id="KW-0206">Cytoskeleton</keyword>
<dbReference type="Gene3D" id="1.20.120.1900">
    <property type="entry name" value="Gamma-tubulin complex, C-terminal domain"/>
    <property type="match status" value="1"/>
</dbReference>
<dbReference type="OrthoDB" id="78652at2759"/>
<comment type="similarity">
    <text evidence="2 6">Belongs to the TUBGCP family.</text>
</comment>
<comment type="subcellular location">
    <subcellularLocation>
        <location evidence="1 6">Cytoplasm</location>
        <location evidence="1 6">Cytoskeleton</location>
        <location evidence="1 6">Microtubule organizing center</location>
    </subcellularLocation>
</comment>
<dbReference type="GO" id="GO:0031122">
    <property type="term" value="P:cytoplasmic microtubule organization"/>
    <property type="evidence" value="ECO:0007669"/>
    <property type="project" value="TreeGrafter"/>
</dbReference>
<feature type="region of interest" description="Disordered" evidence="7">
    <location>
        <begin position="661"/>
        <end position="686"/>
    </location>
</feature>
<keyword evidence="11" id="KW-1185">Reference proteome</keyword>
<dbReference type="GO" id="GO:0051225">
    <property type="term" value="P:spindle assembly"/>
    <property type="evidence" value="ECO:0007669"/>
    <property type="project" value="TreeGrafter"/>
</dbReference>
<evidence type="ECO:0000259" key="9">
    <source>
        <dbReference type="Pfam" id="PF17681"/>
    </source>
</evidence>
<feature type="region of interest" description="Disordered" evidence="7">
    <location>
        <begin position="811"/>
        <end position="834"/>
    </location>
</feature>
<keyword evidence="4 6" id="KW-0493">Microtubule</keyword>
<feature type="domain" description="Gamma tubulin complex component C-terminal" evidence="8">
    <location>
        <begin position="376"/>
        <end position="805"/>
    </location>
</feature>
<organism evidence="10 11">
    <name type="scientific">Microdochium bolleyi</name>
    <dbReference type="NCBI Taxonomy" id="196109"/>
    <lineage>
        <taxon>Eukaryota</taxon>
        <taxon>Fungi</taxon>
        <taxon>Dikarya</taxon>
        <taxon>Ascomycota</taxon>
        <taxon>Pezizomycotina</taxon>
        <taxon>Sordariomycetes</taxon>
        <taxon>Xylariomycetidae</taxon>
        <taxon>Xylariales</taxon>
        <taxon>Microdochiaceae</taxon>
        <taxon>Microdochium</taxon>
    </lineage>
</organism>
<protein>
    <recommendedName>
        <fullName evidence="6">Spindle pole body component</fullName>
    </recommendedName>
</protein>
<dbReference type="PANTHER" id="PTHR19302">
    <property type="entry name" value="GAMMA TUBULIN COMPLEX PROTEIN"/>
    <property type="match status" value="1"/>
</dbReference>
<evidence type="ECO:0000313" key="11">
    <source>
        <dbReference type="Proteomes" id="UP000070501"/>
    </source>
</evidence>
<dbReference type="PANTHER" id="PTHR19302:SF27">
    <property type="entry name" value="GAMMA-TUBULIN COMPLEX COMPONENT 4"/>
    <property type="match status" value="1"/>
</dbReference>
<evidence type="ECO:0000256" key="1">
    <source>
        <dbReference type="ARBA" id="ARBA00004267"/>
    </source>
</evidence>
<sequence length="873" mass="97009">MCRYECLGSIILLFQDIADSIESRKPSTVLHGYAAPRFTPPYLPAQEMLHEILLALSGHRSPLLASNSAAAKAGADSIVVDGVNSSYDEILTPPERQLLRTAEHISTLHSRLASRTAQISAAHKSVICRAVSTGISTVHLAGLQRKILEVEESILQNDAALVGAYNIVPLTAVVGEFAGWTRRLEWLWELTGFMIREEKQQPQQQHDGSGRYPSTCDAAALMDRLRAELQTGYPDIEKTAQSLVQVAETAWLRQLSAWIFYGRMPTAGGCDFFVEKNDEDEQGYSVNPSLLPSFVTPSCANSILFVGVSLDRLRSRRASDWGNIRMDNLSSEIQHLTSLSFPLKSVALARAVASIRTTLSRTTLQKLLPVSKVFELLQLLRDFLLLGRGEFAMALTQQADEKVRSRWKRTDGLAYEKRDGLNNVVIKEGEVSATLARTMAFVGTMQGEHAEEDEGLELARDLLRLTLAKSKQAKVGKNSPDANSHICNNLVQTPFCNLLFSAPVVLTMNIPEPLDLFLSESDLQVYTTINSYLMSVRRAHLRLTDLWKISSLRRQHPAPPRAPHCCTRRGAAHTRILKDRWASRSSIMRSPWTTCSSAIFFLAETEAYMQVEVVEGLWEDFRSWLAGEKSGSALYSSESEAPRSSHKSGLTVHAQAAAQDATMSSTDSEVVAQSKTQKQQPQHDPQSLAIAHRRYLKMLTRRLLLTRSSFTDPLYNLLIHLDHLVALVHRLHGIWASMDLEEDEGVVDAFSNLAAEERDVRNSLREVERKIKAGVEDTIGALRELSIDSSFLAEMEGDDAMNELDDEVADHGASRSSFEGGGGGEGPQLYDDSQYRPKRIGGIERLLMKLDFGVWFRTSATTTVMGHDEYNDA</sequence>
<dbReference type="AlphaFoldDB" id="A0A136ILK6"/>
<dbReference type="GO" id="GO:0044732">
    <property type="term" value="C:mitotic spindle pole body"/>
    <property type="evidence" value="ECO:0007669"/>
    <property type="project" value="TreeGrafter"/>
</dbReference>
<keyword evidence="3 6" id="KW-0963">Cytoplasm</keyword>
<evidence type="ECO:0000256" key="4">
    <source>
        <dbReference type="ARBA" id="ARBA00022701"/>
    </source>
</evidence>
<dbReference type="InterPro" id="IPR041470">
    <property type="entry name" value="GCP_N"/>
</dbReference>
<proteinExistence type="inferred from homology"/>
<feature type="compositionally biased region" description="Polar residues" evidence="7">
    <location>
        <begin position="661"/>
        <end position="685"/>
    </location>
</feature>
<evidence type="ECO:0000256" key="6">
    <source>
        <dbReference type="RuleBase" id="RU363050"/>
    </source>
</evidence>
<dbReference type="InterPro" id="IPR007259">
    <property type="entry name" value="GCP"/>
</dbReference>
<dbReference type="GO" id="GO:0000278">
    <property type="term" value="P:mitotic cell cycle"/>
    <property type="evidence" value="ECO:0007669"/>
    <property type="project" value="TreeGrafter"/>
</dbReference>
<evidence type="ECO:0000256" key="3">
    <source>
        <dbReference type="ARBA" id="ARBA00022490"/>
    </source>
</evidence>
<reference evidence="11" key="1">
    <citation type="submission" date="2016-02" db="EMBL/GenBank/DDBJ databases">
        <title>Draft genome sequence of Microdochium bolleyi, a fungal endophyte of beachgrass.</title>
        <authorList>
            <consortium name="DOE Joint Genome Institute"/>
            <person name="David A.S."/>
            <person name="May G."/>
            <person name="Haridas S."/>
            <person name="Lim J."/>
            <person name="Wang M."/>
            <person name="Labutti K."/>
            <person name="Lipzen A."/>
            <person name="Barry K."/>
            <person name="Grigoriev I.V."/>
        </authorList>
    </citation>
    <scope>NUCLEOTIDE SEQUENCE [LARGE SCALE GENOMIC DNA]</scope>
    <source>
        <strain evidence="11">J235TASD1</strain>
    </source>
</reference>
<gene>
    <name evidence="10" type="ORF">Micbo1qcDRAFT_198685</name>
</gene>
<dbReference type="Proteomes" id="UP000070501">
    <property type="component" value="Unassembled WGS sequence"/>
</dbReference>
<dbReference type="STRING" id="196109.A0A136ILK6"/>
<dbReference type="GO" id="GO:0000930">
    <property type="term" value="C:gamma-tubulin complex"/>
    <property type="evidence" value="ECO:0007669"/>
    <property type="project" value="UniProtKB-ARBA"/>
</dbReference>